<keyword evidence="1" id="KW-0121">Carboxypeptidase</keyword>
<dbReference type="SUPFAM" id="SSF49464">
    <property type="entry name" value="Carboxypeptidase regulatory domain-like"/>
    <property type="match status" value="1"/>
</dbReference>
<keyword evidence="1" id="KW-0378">Hydrolase</keyword>
<dbReference type="Gene3D" id="2.60.40.1120">
    <property type="entry name" value="Carboxypeptidase-like, regulatory domain"/>
    <property type="match status" value="1"/>
</dbReference>
<dbReference type="RefSeq" id="WP_135633620.1">
    <property type="nucleotide sequence ID" value="NZ_RQFE01000021.1"/>
</dbReference>
<organism evidence="1 2">
    <name type="scientific">Leptospira kanakyensis</name>
    <dbReference type="NCBI Taxonomy" id="2484968"/>
    <lineage>
        <taxon>Bacteria</taxon>
        <taxon>Pseudomonadati</taxon>
        <taxon>Spirochaetota</taxon>
        <taxon>Spirochaetia</taxon>
        <taxon>Leptospirales</taxon>
        <taxon>Leptospiraceae</taxon>
        <taxon>Leptospira</taxon>
    </lineage>
</organism>
<reference evidence="1" key="1">
    <citation type="journal article" date="2019" name="PLoS Negl. Trop. Dis.">
        <title>Revisiting the worldwide diversity of Leptospira species in the environment.</title>
        <authorList>
            <person name="Vincent A.T."/>
            <person name="Schiettekatte O."/>
            <person name="Bourhy P."/>
            <person name="Veyrier F.J."/>
            <person name="Picardeau M."/>
        </authorList>
    </citation>
    <scope>NUCLEOTIDE SEQUENCE [LARGE SCALE GENOMIC DNA]</scope>
    <source>
        <strain evidence="1">201800293</strain>
    </source>
</reference>
<name>A0A6N4QGF8_9LEPT</name>
<keyword evidence="2" id="KW-1185">Reference proteome</keyword>
<protein>
    <submittedName>
        <fullName evidence="1">Carboxypeptidase regulatory-like domain-containing protein</fullName>
    </submittedName>
</protein>
<dbReference type="AlphaFoldDB" id="A0A6N4QGF8"/>
<proteinExistence type="predicted"/>
<dbReference type="EMBL" id="RQFF01000026">
    <property type="protein sequence ID" value="TGK70798.1"/>
    <property type="molecule type" value="Genomic_DNA"/>
</dbReference>
<sequence length="262" mass="28741">MRIQIHKIYFLIIFLPFFSDCYFNPVVNGILNPLEEEKNSGAFLGLLGFAPTTFGITGQLKTNDGIAVVGATIQIAGSDSNKTVTNEAGRFHLTGPAGSLQLQVNHNGTEFKLEILVMPPIAHLVSIENSGYTVSNLETYPTTSEIPSYFDLVSSRPYDGLIITSSNYTSILGFGFYFKFSENLEEVGDYNLWRDQNFIVSPTIGLGILGISPDSITIVIPPENYGIQTDYVLTLMPGIRSATGKALKQPAIRFRIESVMPL</sequence>
<evidence type="ECO:0000313" key="1">
    <source>
        <dbReference type="EMBL" id="TGK70798.1"/>
    </source>
</evidence>
<dbReference type="Proteomes" id="UP000297239">
    <property type="component" value="Unassembled WGS sequence"/>
</dbReference>
<dbReference type="InterPro" id="IPR008969">
    <property type="entry name" value="CarboxyPept-like_regulatory"/>
</dbReference>
<dbReference type="OrthoDB" id="330286at2"/>
<keyword evidence="1" id="KW-0645">Protease</keyword>
<accession>A0A6N4QGF8</accession>
<gene>
    <name evidence="1" type="ORF">EHQ18_08380</name>
</gene>
<evidence type="ECO:0000313" key="2">
    <source>
        <dbReference type="Proteomes" id="UP000297239"/>
    </source>
</evidence>
<dbReference type="GO" id="GO:0004180">
    <property type="term" value="F:carboxypeptidase activity"/>
    <property type="evidence" value="ECO:0007669"/>
    <property type="project" value="UniProtKB-KW"/>
</dbReference>
<comment type="caution">
    <text evidence="1">The sequence shown here is derived from an EMBL/GenBank/DDBJ whole genome shotgun (WGS) entry which is preliminary data.</text>
</comment>